<name>A0AAE7WS83_9CAUD</name>
<evidence type="ECO:0000313" key="3">
    <source>
        <dbReference type="Proteomes" id="UP000827609"/>
    </source>
</evidence>
<dbReference type="Pfam" id="PF20294">
    <property type="entry name" value="KMPT-N"/>
    <property type="match status" value="1"/>
</dbReference>
<reference evidence="2" key="1">
    <citation type="submission" date="2021-06" db="EMBL/GenBank/DDBJ databases">
        <title>Complete genome sequence of Erwinia phage pEa_SNUABM_7.</title>
        <authorList>
            <person name="Kim S.G."/>
            <person name="Park S.C."/>
        </authorList>
    </citation>
    <scope>NUCLEOTIDE SEQUENCE</scope>
</reference>
<protein>
    <recommendedName>
        <fullName evidence="1">KTSC and Metallopeptidase-like N-terminal fusion domain-containing protein</fullName>
    </recommendedName>
</protein>
<dbReference type="InterPro" id="IPR046899">
    <property type="entry name" value="KMPT_N"/>
</dbReference>
<proteinExistence type="predicted"/>
<dbReference type="Proteomes" id="UP000827609">
    <property type="component" value="Segment"/>
</dbReference>
<dbReference type="EMBL" id="MZ475896">
    <property type="protein sequence ID" value="QYW04791.1"/>
    <property type="molecule type" value="Genomic_DNA"/>
</dbReference>
<gene>
    <name evidence="2" type="ORF">pEaSNUABM7_00123</name>
</gene>
<organism evidence="2 3">
    <name type="scientific">Erwinia phage pEa_SNUABM_7</name>
    <dbReference type="NCBI Taxonomy" id="2866695"/>
    <lineage>
        <taxon>Viruses</taxon>
        <taxon>Duplodnaviria</taxon>
        <taxon>Heunggongvirae</taxon>
        <taxon>Uroviricota</taxon>
        <taxon>Caudoviricetes</taxon>
        <taxon>Snuvirus</taxon>
        <taxon>Snuvirus SNUABM7</taxon>
    </lineage>
</organism>
<keyword evidence="3" id="KW-1185">Reference proteome</keyword>
<evidence type="ECO:0000259" key="1">
    <source>
        <dbReference type="Pfam" id="PF20294"/>
    </source>
</evidence>
<feature type="domain" description="KTSC and Metallopeptidase-like N-terminal fusion" evidence="1">
    <location>
        <begin position="139"/>
        <end position="202"/>
    </location>
</feature>
<accession>A0AAE7WS83</accession>
<evidence type="ECO:0000313" key="2">
    <source>
        <dbReference type="EMBL" id="QYW04791.1"/>
    </source>
</evidence>
<sequence>MTIIQKQNQIVRDLSIIPTTIRQVGDAFVGLSSNNIGYAWRQGEIFDFAAGDTFTTPHLNALSISRVSGMSFAGKHEDTGHTVFMSSSSAIHLALGVRGKEVAITESNDALFHATNYATALSNCGVALKIASESAAARVYATYQGKKVVIDDANDEYDLELEKGDKFSMVYLTRDRYELRMKDEPKIVFNVRGHLRAANIIGQSVFDKEFGSVGQDKANTFQPVGQAGRNMATPLQIKKDTVIYTLRKKHYLPQNLVVPLEKILDGSELNKLLSSLKPVVANKAITKGKLVGVKLPPLPGGQKVKSASPIVKDQKVVYGAFFAVSTAQPNRSRVVFGSTIKEVQTKAIEAIGRMAVPTDYFLFSTTTSDELYDQAKSGSILIRSTGSLQSAYPRVKHISMGYSQGQVEYRDPMKTNPPELLTPVIAQNTPEIVRQLYRFLAEGYFNTGMHLSVNQPQSAISFDGLMDPVAKNQLAGIGRRIAAYLKQSGVELPAGSIKIATGRTRAELRFKFPTLSGAALQSVNKIQTDPPTMNAPIYGTIKPKQPTIEITAVNRHTGYVTVRAQRGPELYSEPYETYYSNVERKAF</sequence>